<evidence type="ECO:0000256" key="9">
    <source>
        <dbReference type="ARBA" id="ARBA00023157"/>
    </source>
</evidence>
<dbReference type="Pfam" id="PF03489">
    <property type="entry name" value="SapB_2"/>
    <property type="match status" value="1"/>
</dbReference>
<keyword evidence="5 14" id="KW-0732">Signal</keyword>
<sequence>MGTRRVGLLLLLLLAAVLLQPLLAAAAAEGVVRIALKKRQVDETGRVGGHLAGEDAQRLLARRHGFLTNDAARAASRKARAEAEGDIVALKNYLNAQYYGEIAIGTPPQMFTVIFDTGSSNLWVPSSKCHLSIACYFHSRYKAGQSSTYKKNGKPASIHYGTGAISGYFSQDSVKVGDVAVKNQLRGSQVLHSWLQSSMAFLGLDLRKSRFPVTDIAKQTHRYNMVRQGLVVDPVFSFWFNRHADEGQGGEIVFGGIDPNHYKGNHTYVPVTRKGYWQVDLILKLVGILCSWVCSNSRFWNFTAYWSHGMAIITQINEKIGATGVVSQECKAVVSQYGQQILDQLRAETKPAKVCSSVGLCTFDGTHGVSAGIRSVVDDEVGKSSGPFSSAMCNACETAVVWMHTQLAQNQTQDLVLQYIDQLCDRLPSPMGESSVDCSSLASMPDIAFTIGGNKFVLKPEQYILKVGEGTATQCISGFTAMDIPPPRGPLWILGDVFMGAYHTVFDYGNLKVGFAEAA</sequence>
<feature type="domain" description="Saposin B-type" evidence="15">
    <location>
        <begin position="389"/>
        <end position="430"/>
    </location>
</feature>
<dbReference type="InterPro" id="IPR011001">
    <property type="entry name" value="Saposin-like"/>
</dbReference>
<comment type="subcellular location">
    <subcellularLocation>
        <location evidence="1">Vacuole</location>
    </subcellularLocation>
</comment>
<dbReference type="HOGENOM" id="CLU_013253_3_1_1"/>
<feature type="domain" description="Saposin B-type" evidence="15">
    <location>
        <begin position="325"/>
        <end position="365"/>
    </location>
</feature>
<proteinExistence type="inferred from homology"/>
<keyword evidence="7 13" id="KW-0378">Hydrolase</keyword>
<reference evidence="17" key="2">
    <citation type="submission" date="2015-06" db="UniProtKB">
        <authorList>
            <consortium name="EnsemblPlants"/>
        </authorList>
    </citation>
    <scope>IDENTIFICATION</scope>
</reference>
<keyword evidence="4 13" id="KW-0645">Protease</keyword>
<dbReference type="Pfam" id="PF00026">
    <property type="entry name" value="Asp"/>
    <property type="match status" value="1"/>
</dbReference>
<dbReference type="FunFam" id="2.40.70.10:FF:000002">
    <property type="entry name" value="Vacuolar aspartic proteinase"/>
    <property type="match status" value="1"/>
</dbReference>
<dbReference type="Proteomes" id="UP000008022">
    <property type="component" value="Unassembled WGS sequence"/>
</dbReference>
<evidence type="ECO:0000256" key="6">
    <source>
        <dbReference type="ARBA" id="ARBA00022750"/>
    </source>
</evidence>
<evidence type="ECO:0000256" key="2">
    <source>
        <dbReference type="ARBA" id="ARBA00007447"/>
    </source>
</evidence>
<evidence type="ECO:0000256" key="7">
    <source>
        <dbReference type="ARBA" id="ARBA00022801"/>
    </source>
</evidence>
<dbReference type="PANTHER" id="PTHR47966:SF4">
    <property type="entry name" value="OS01G0663400 PROTEIN"/>
    <property type="match status" value="1"/>
</dbReference>
<dbReference type="OMA" id="YGVECAN"/>
<dbReference type="PROSITE" id="PS00141">
    <property type="entry name" value="ASP_PROTEASE"/>
    <property type="match status" value="1"/>
</dbReference>
<evidence type="ECO:0008006" key="19">
    <source>
        <dbReference type="Google" id="ProtNLM"/>
    </source>
</evidence>
<evidence type="ECO:0000259" key="15">
    <source>
        <dbReference type="PROSITE" id="PS50015"/>
    </source>
</evidence>
<dbReference type="eggNOG" id="KOG1339">
    <property type="taxonomic scope" value="Eukaryota"/>
</dbReference>
<keyword evidence="6 13" id="KW-0064">Aspartyl protease</keyword>
<evidence type="ECO:0000256" key="8">
    <source>
        <dbReference type="ARBA" id="ARBA00023145"/>
    </source>
</evidence>
<name>A0A0E0N0C1_ORYRU</name>
<dbReference type="GO" id="GO:0006508">
    <property type="term" value="P:proteolysis"/>
    <property type="evidence" value="ECO:0007669"/>
    <property type="project" value="UniProtKB-KW"/>
</dbReference>
<feature type="disulfide bond" evidence="12">
    <location>
        <begin position="129"/>
        <end position="135"/>
    </location>
</feature>
<dbReference type="PROSITE" id="PS51767">
    <property type="entry name" value="PEPTIDASE_A1"/>
    <property type="match status" value="1"/>
</dbReference>
<dbReference type="SUPFAM" id="SSF50630">
    <property type="entry name" value="Acid proteases"/>
    <property type="match status" value="1"/>
</dbReference>
<keyword evidence="8" id="KW-0865">Zymogen</keyword>
<dbReference type="PRINTS" id="PR00792">
    <property type="entry name" value="PEPSIN"/>
</dbReference>
<dbReference type="STRING" id="4529.A0A0E0N0C1"/>
<feature type="chain" id="PRO_5002368207" description="Peptidase A1 domain-containing protein" evidence="14">
    <location>
        <begin position="25"/>
        <end position="519"/>
    </location>
</feature>
<evidence type="ECO:0000256" key="12">
    <source>
        <dbReference type="PIRSR" id="PIRSR601461-2"/>
    </source>
</evidence>
<evidence type="ECO:0000256" key="14">
    <source>
        <dbReference type="SAM" id="SignalP"/>
    </source>
</evidence>
<evidence type="ECO:0000256" key="3">
    <source>
        <dbReference type="ARBA" id="ARBA00022554"/>
    </source>
</evidence>
<dbReference type="SUPFAM" id="SSF47862">
    <property type="entry name" value="Saposin"/>
    <property type="match status" value="1"/>
</dbReference>
<evidence type="ECO:0000256" key="5">
    <source>
        <dbReference type="ARBA" id="ARBA00022729"/>
    </source>
</evidence>
<evidence type="ECO:0000256" key="1">
    <source>
        <dbReference type="ARBA" id="ARBA00004116"/>
    </source>
</evidence>
<comment type="function">
    <text evidence="11">Involved in the breakdown of propeptides of storage proteins in protein-storage vacuoles.</text>
</comment>
<keyword evidence="9 12" id="KW-1015">Disulfide bond</keyword>
<dbReference type="FunFam" id="1.10.225.10:FF:000001">
    <property type="entry name" value="Aspartic proteinase A1"/>
    <property type="match status" value="1"/>
</dbReference>
<dbReference type="EnsemblPlants" id="ORUFI01G28440.1">
    <property type="protein sequence ID" value="ORUFI01G28440.1"/>
    <property type="gene ID" value="ORUFI01G28440"/>
</dbReference>
<dbReference type="InterPro" id="IPR033121">
    <property type="entry name" value="PEPTIDASE_A1"/>
</dbReference>
<dbReference type="InterPro" id="IPR021109">
    <property type="entry name" value="Peptidase_aspartic_dom_sf"/>
</dbReference>
<keyword evidence="10" id="KW-0325">Glycoprotein</keyword>
<dbReference type="InterPro" id="IPR008138">
    <property type="entry name" value="SapB_2"/>
</dbReference>
<evidence type="ECO:0000313" key="17">
    <source>
        <dbReference type="EnsemblPlants" id="ORUFI01G28440.1"/>
    </source>
</evidence>
<dbReference type="InterPro" id="IPR001969">
    <property type="entry name" value="Aspartic_peptidase_AS"/>
</dbReference>
<dbReference type="PANTHER" id="PTHR47966">
    <property type="entry name" value="BETA-SITE APP-CLEAVING ENZYME, ISOFORM A-RELATED"/>
    <property type="match status" value="1"/>
</dbReference>
<dbReference type="InterPro" id="IPR001461">
    <property type="entry name" value="Aspartic_peptidase_A1"/>
</dbReference>
<dbReference type="Gramene" id="ORUFI01G28440.1">
    <property type="protein sequence ID" value="ORUFI01G28440.1"/>
    <property type="gene ID" value="ORUFI01G28440"/>
</dbReference>
<accession>A0A0E0N0C1</accession>
<evidence type="ECO:0000259" key="16">
    <source>
        <dbReference type="PROSITE" id="PS51767"/>
    </source>
</evidence>
<dbReference type="Pfam" id="PF05184">
    <property type="entry name" value="SapB_1"/>
    <property type="match status" value="1"/>
</dbReference>
<dbReference type="AlphaFoldDB" id="A0A0E0N0C1"/>
<evidence type="ECO:0000256" key="11">
    <source>
        <dbReference type="ARBA" id="ARBA00055997"/>
    </source>
</evidence>
<evidence type="ECO:0000256" key="10">
    <source>
        <dbReference type="ARBA" id="ARBA00023180"/>
    </source>
</evidence>
<dbReference type="GO" id="GO:0006629">
    <property type="term" value="P:lipid metabolic process"/>
    <property type="evidence" value="ECO:0007669"/>
    <property type="project" value="InterPro"/>
</dbReference>
<reference evidence="18" key="1">
    <citation type="submission" date="2013-06" db="EMBL/GenBank/DDBJ databases">
        <authorList>
            <person name="Zhao Q."/>
        </authorList>
    </citation>
    <scope>NUCLEOTIDE SEQUENCE</scope>
    <source>
        <strain evidence="18">cv. W1943</strain>
    </source>
</reference>
<feature type="domain" description="Peptidase A1" evidence="16">
    <location>
        <begin position="98"/>
        <end position="516"/>
    </location>
</feature>
<evidence type="ECO:0000313" key="18">
    <source>
        <dbReference type="Proteomes" id="UP000008022"/>
    </source>
</evidence>
<dbReference type="GO" id="GO:0004190">
    <property type="term" value="F:aspartic-type endopeptidase activity"/>
    <property type="evidence" value="ECO:0007669"/>
    <property type="project" value="UniProtKB-KW"/>
</dbReference>
<dbReference type="FunFam" id="2.40.70.10:FF:000115">
    <property type="entry name" value="Lysosomal aspartic protease"/>
    <property type="match status" value="1"/>
</dbReference>
<keyword evidence="3" id="KW-0926">Vacuole</keyword>
<protein>
    <recommendedName>
        <fullName evidence="19">Peptidase A1 domain-containing protein</fullName>
    </recommendedName>
</protein>
<dbReference type="InterPro" id="IPR007856">
    <property type="entry name" value="SapB_1"/>
</dbReference>
<keyword evidence="18" id="KW-1185">Reference proteome</keyword>
<dbReference type="Gene3D" id="1.10.225.10">
    <property type="entry name" value="Saposin-like"/>
    <property type="match status" value="1"/>
</dbReference>
<evidence type="ECO:0000256" key="13">
    <source>
        <dbReference type="RuleBase" id="RU000454"/>
    </source>
</evidence>
<dbReference type="GO" id="GO:0005773">
    <property type="term" value="C:vacuole"/>
    <property type="evidence" value="ECO:0007669"/>
    <property type="project" value="UniProtKB-SubCell"/>
</dbReference>
<comment type="similarity">
    <text evidence="2 13">Belongs to the peptidase A1 family.</text>
</comment>
<dbReference type="InterPro" id="IPR008139">
    <property type="entry name" value="SaposinB_dom"/>
</dbReference>
<evidence type="ECO:0000256" key="4">
    <source>
        <dbReference type="ARBA" id="ARBA00022670"/>
    </source>
</evidence>
<feature type="signal peptide" evidence="14">
    <location>
        <begin position="1"/>
        <end position="24"/>
    </location>
</feature>
<dbReference type="PROSITE" id="PS50015">
    <property type="entry name" value="SAP_B"/>
    <property type="match status" value="2"/>
</dbReference>
<organism evidence="17 18">
    <name type="scientific">Oryza rufipogon</name>
    <name type="common">Brownbeard rice</name>
    <name type="synonym">Asian wild rice</name>
    <dbReference type="NCBI Taxonomy" id="4529"/>
    <lineage>
        <taxon>Eukaryota</taxon>
        <taxon>Viridiplantae</taxon>
        <taxon>Streptophyta</taxon>
        <taxon>Embryophyta</taxon>
        <taxon>Tracheophyta</taxon>
        <taxon>Spermatophyta</taxon>
        <taxon>Magnoliopsida</taxon>
        <taxon>Liliopsida</taxon>
        <taxon>Poales</taxon>
        <taxon>Poaceae</taxon>
        <taxon>BOP clade</taxon>
        <taxon>Oryzoideae</taxon>
        <taxon>Oryzeae</taxon>
        <taxon>Oryzinae</taxon>
        <taxon>Oryza</taxon>
    </lineage>
</organism>
<dbReference type="Gene3D" id="2.40.70.10">
    <property type="entry name" value="Acid Proteases"/>
    <property type="match status" value="2"/>
</dbReference>